<name>A0A7W4TQ84_KINRA</name>
<feature type="domain" description="N-acetyltransferase" evidence="3">
    <location>
        <begin position="2"/>
        <end position="150"/>
    </location>
</feature>
<dbReference type="Gene3D" id="3.40.630.30">
    <property type="match status" value="1"/>
</dbReference>
<sequence>MRFVVEVEDWDAPEGAGLRAAQRAELDVRYGGDDHEPGTAPSAADVAVFVVAHDEEGAAVACGGLRPLGPGLAELKRMYVRPERRGSGVAVLVLRALEERARALGVTRVVLETGTLQPEALRFYLREGYQRIENFGPYAGEALSVCCARDL</sequence>
<dbReference type="AlphaFoldDB" id="A0A7W4TQ84"/>
<evidence type="ECO:0000313" key="5">
    <source>
        <dbReference type="Proteomes" id="UP000533269"/>
    </source>
</evidence>
<dbReference type="Pfam" id="PF00583">
    <property type="entry name" value="Acetyltransf_1"/>
    <property type="match status" value="1"/>
</dbReference>
<evidence type="ECO:0000259" key="3">
    <source>
        <dbReference type="PROSITE" id="PS51186"/>
    </source>
</evidence>
<dbReference type="RefSeq" id="WP_183392382.1">
    <property type="nucleotide sequence ID" value="NZ_JACHVY010000003.1"/>
</dbReference>
<organism evidence="4 5">
    <name type="scientific">Kineococcus radiotolerans</name>
    <dbReference type="NCBI Taxonomy" id="131568"/>
    <lineage>
        <taxon>Bacteria</taxon>
        <taxon>Bacillati</taxon>
        <taxon>Actinomycetota</taxon>
        <taxon>Actinomycetes</taxon>
        <taxon>Kineosporiales</taxon>
        <taxon>Kineosporiaceae</taxon>
        <taxon>Kineococcus</taxon>
    </lineage>
</organism>
<gene>
    <name evidence="4" type="ORF">FHR75_003498</name>
</gene>
<accession>A0A7W4TQ84</accession>
<dbReference type="Proteomes" id="UP000533269">
    <property type="component" value="Unassembled WGS sequence"/>
</dbReference>
<keyword evidence="1 4" id="KW-0808">Transferase</keyword>
<dbReference type="PANTHER" id="PTHR43877">
    <property type="entry name" value="AMINOALKYLPHOSPHONATE N-ACETYLTRANSFERASE-RELATED-RELATED"/>
    <property type="match status" value="1"/>
</dbReference>
<dbReference type="InterPro" id="IPR000182">
    <property type="entry name" value="GNAT_dom"/>
</dbReference>
<dbReference type="CDD" id="cd04301">
    <property type="entry name" value="NAT_SF"/>
    <property type="match status" value="1"/>
</dbReference>
<dbReference type="EMBL" id="JACHVY010000003">
    <property type="protein sequence ID" value="MBB2902667.1"/>
    <property type="molecule type" value="Genomic_DNA"/>
</dbReference>
<evidence type="ECO:0000256" key="2">
    <source>
        <dbReference type="ARBA" id="ARBA00023315"/>
    </source>
</evidence>
<reference evidence="4 5" key="2">
    <citation type="submission" date="2020-08" db="EMBL/GenBank/DDBJ databases">
        <authorList>
            <person name="Partida-Martinez L."/>
            <person name="Huntemann M."/>
            <person name="Clum A."/>
            <person name="Wang J."/>
            <person name="Palaniappan K."/>
            <person name="Ritter S."/>
            <person name="Chen I.-M."/>
            <person name="Stamatis D."/>
            <person name="Reddy T."/>
            <person name="O'Malley R."/>
            <person name="Daum C."/>
            <person name="Shapiro N."/>
            <person name="Ivanova N."/>
            <person name="Kyrpides N."/>
            <person name="Woyke T."/>
        </authorList>
    </citation>
    <scope>NUCLEOTIDE SEQUENCE [LARGE SCALE GENOMIC DNA]</scope>
    <source>
        <strain evidence="4 5">AS2.23</strain>
    </source>
</reference>
<dbReference type="InterPro" id="IPR050832">
    <property type="entry name" value="Bact_Acetyltransf"/>
</dbReference>
<evidence type="ECO:0000256" key="1">
    <source>
        <dbReference type="ARBA" id="ARBA00022679"/>
    </source>
</evidence>
<dbReference type="InterPro" id="IPR016181">
    <property type="entry name" value="Acyl_CoA_acyltransferase"/>
</dbReference>
<comment type="caution">
    <text evidence="4">The sequence shown here is derived from an EMBL/GenBank/DDBJ whole genome shotgun (WGS) entry which is preliminary data.</text>
</comment>
<evidence type="ECO:0000313" key="4">
    <source>
        <dbReference type="EMBL" id="MBB2902667.1"/>
    </source>
</evidence>
<dbReference type="SUPFAM" id="SSF55729">
    <property type="entry name" value="Acyl-CoA N-acyltransferases (Nat)"/>
    <property type="match status" value="1"/>
</dbReference>
<keyword evidence="2" id="KW-0012">Acyltransferase</keyword>
<reference evidence="4 5" key="1">
    <citation type="submission" date="2020-08" db="EMBL/GenBank/DDBJ databases">
        <title>The Agave Microbiome: Exploring the role of microbial communities in plant adaptations to desert environments.</title>
        <authorList>
            <person name="Partida-Martinez L.P."/>
        </authorList>
    </citation>
    <scope>NUCLEOTIDE SEQUENCE [LARGE SCALE GENOMIC DNA]</scope>
    <source>
        <strain evidence="4 5">AS2.23</strain>
    </source>
</reference>
<dbReference type="PANTHER" id="PTHR43877:SF2">
    <property type="entry name" value="AMINOALKYLPHOSPHONATE N-ACETYLTRANSFERASE-RELATED"/>
    <property type="match status" value="1"/>
</dbReference>
<protein>
    <submittedName>
        <fullName evidence="4">GNAT superfamily N-acetyltransferase</fullName>
    </submittedName>
</protein>
<dbReference type="GO" id="GO:0016747">
    <property type="term" value="F:acyltransferase activity, transferring groups other than amino-acyl groups"/>
    <property type="evidence" value="ECO:0007669"/>
    <property type="project" value="InterPro"/>
</dbReference>
<dbReference type="PROSITE" id="PS51186">
    <property type="entry name" value="GNAT"/>
    <property type="match status" value="1"/>
</dbReference>
<proteinExistence type="predicted"/>